<dbReference type="EMBL" id="LSSK01000563">
    <property type="protein sequence ID" value="OMH82917.1"/>
    <property type="molecule type" value="Genomic_DNA"/>
</dbReference>
<proteinExistence type="predicted"/>
<name>A0A1R1PX33_ZANCU</name>
<dbReference type="PANTHER" id="PTHR13304:SF0">
    <property type="entry name" value="GLYCOSYLPHOSPHATIDYLINOSITOL ANCHOR ATTACHMENT 1 PROTEIN"/>
    <property type="match status" value="1"/>
</dbReference>
<keyword evidence="1" id="KW-0472">Membrane</keyword>
<dbReference type="AlphaFoldDB" id="A0A1R1PX33"/>
<evidence type="ECO:0000313" key="5">
    <source>
        <dbReference type="Proteomes" id="UP000188320"/>
    </source>
</evidence>
<accession>A0A1R1PX33</accession>
<evidence type="ECO:0000313" key="2">
    <source>
        <dbReference type="EMBL" id="OMH78450.1"/>
    </source>
</evidence>
<dbReference type="GO" id="GO:0042765">
    <property type="term" value="C:GPI-anchor transamidase complex"/>
    <property type="evidence" value="ECO:0007669"/>
    <property type="project" value="InterPro"/>
</dbReference>
<dbReference type="EMBL" id="LSSK01000073">
    <property type="protein sequence ID" value="OMH85540.1"/>
    <property type="molecule type" value="Genomic_DNA"/>
</dbReference>
<gene>
    <name evidence="3" type="ORF">AX774_g3593</name>
    <name evidence="2" type="ORF">AX774_g8163</name>
    <name evidence="4" type="ORF">AX774_g929</name>
</gene>
<evidence type="ECO:0000313" key="3">
    <source>
        <dbReference type="EMBL" id="OMH82917.1"/>
    </source>
</evidence>
<dbReference type="Pfam" id="PF04114">
    <property type="entry name" value="Gaa1"/>
    <property type="match status" value="1"/>
</dbReference>
<reference evidence="5" key="1">
    <citation type="submission" date="2017-01" db="EMBL/GenBank/DDBJ databases">
        <authorList>
            <person name="Wang Y."/>
            <person name="White M."/>
            <person name="Kvist S."/>
            <person name="Moncalvo J.-M."/>
        </authorList>
    </citation>
    <scope>NUCLEOTIDE SEQUENCE [LARGE SCALE GENOMIC DNA]</scope>
    <source>
        <strain evidence="5">COL-18-3</strain>
    </source>
</reference>
<sequence>MQYYPDSWANELLEIYNEYGIQAEAHSIDDVIDSSTTKKGTVVHAIIRATRSDTVESMVLSVPTRISTDPKLSNANAIELSVALAIHFSEMHIWSKDVVIITSDLGEYGVYKWLQSHLLLDTDNSKGYQKYRVGAIQGAVGLEIPPGTNFDKIGLYYEGKDGQLSNLDLPNTAAIIFGFQNFEALNHGSKSCHKLTSDFEKYKCVFWNLIRGMKVLAFGSNHGTQAPFLEYRIDAISVIAIPRDVDGLECKLNTANPYNHNYNYNYTPIVSDPYGACNNIRSIESLFRSINNLLEHFHQSFFLYLLPDSKRYISIGNYIVPVILMTVAILLKKRKFGRYNVQTSADGAFNAFQLASLQTFVVYPGNSSNFGVTCRAIFGFFAACLQDSDSQFY</sequence>
<comment type="caution">
    <text evidence="4">The sequence shown here is derived from an EMBL/GenBank/DDBJ whole genome shotgun (WGS) entry which is preliminary data.</text>
</comment>
<dbReference type="EMBL" id="LSSK01001924">
    <property type="protein sequence ID" value="OMH78450.1"/>
    <property type="molecule type" value="Genomic_DNA"/>
</dbReference>
<keyword evidence="1" id="KW-1133">Transmembrane helix</keyword>
<keyword evidence="1" id="KW-0812">Transmembrane</keyword>
<protein>
    <submittedName>
        <fullName evidence="4">GPI transamidase component gaa1</fullName>
    </submittedName>
</protein>
<dbReference type="InterPro" id="IPR007246">
    <property type="entry name" value="Gaa1"/>
</dbReference>
<evidence type="ECO:0000313" key="4">
    <source>
        <dbReference type="EMBL" id="OMH85540.1"/>
    </source>
</evidence>
<dbReference type="PANTHER" id="PTHR13304">
    <property type="entry name" value="GLYCOSYLPHOSPHATIDYLINOSITOL ANCHOR ATTACHMENT 1 PROTEIN"/>
    <property type="match status" value="1"/>
</dbReference>
<dbReference type="GO" id="GO:0016255">
    <property type="term" value="P:attachment of GPI anchor to protein"/>
    <property type="evidence" value="ECO:0007669"/>
    <property type="project" value="TreeGrafter"/>
</dbReference>
<evidence type="ECO:0000256" key="1">
    <source>
        <dbReference type="SAM" id="Phobius"/>
    </source>
</evidence>
<keyword evidence="5" id="KW-1185">Reference proteome</keyword>
<dbReference type="Proteomes" id="UP000188320">
    <property type="component" value="Unassembled WGS sequence"/>
</dbReference>
<reference evidence="4" key="2">
    <citation type="submission" date="2017-01" db="EMBL/GenBank/DDBJ databases">
        <authorList>
            <person name="Mah S.A."/>
            <person name="Swanson W.J."/>
            <person name="Moy G.W."/>
            <person name="Vacquier V.D."/>
        </authorList>
    </citation>
    <scope>NUCLEOTIDE SEQUENCE [LARGE SCALE GENOMIC DNA]</scope>
    <source>
        <strain evidence="4">COL-18-3</strain>
    </source>
</reference>
<organism evidence="4 5">
    <name type="scientific">Zancudomyces culisetae</name>
    <name type="common">Gut fungus</name>
    <name type="synonym">Smittium culisetae</name>
    <dbReference type="NCBI Taxonomy" id="1213189"/>
    <lineage>
        <taxon>Eukaryota</taxon>
        <taxon>Fungi</taxon>
        <taxon>Fungi incertae sedis</taxon>
        <taxon>Zoopagomycota</taxon>
        <taxon>Kickxellomycotina</taxon>
        <taxon>Harpellomycetes</taxon>
        <taxon>Harpellales</taxon>
        <taxon>Legeriomycetaceae</taxon>
        <taxon>Zancudomyces</taxon>
    </lineage>
</organism>
<dbReference type="OrthoDB" id="445301at2759"/>
<feature type="transmembrane region" description="Helical" evidence="1">
    <location>
        <begin position="312"/>
        <end position="331"/>
    </location>
</feature>